<dbReference type="RefSeq" id="WP_041696127.1">
    <property type="nucleotide sequence ID" value="NZ_CAJZDL010000189.1"/>
</dbReference>
<evidence type="ECO:0000313" key="3">
    <source>
        <dbReference type="Proteomes" id="UP000273044"/>
    </source>
</evidence>
<dbReference type="EMBL" id="CP072385">
    <property type="protein sequence ID" value="QUC10745.1"/>
    <property type="molecule type" value="Genomic_DNA"/>
</dbReference>
<evidence type="ECO:0000313" key="1">
    <source>
        <dbReference type="EMBL" id="QUC10745.1"/>
    </source>
</evidence>
<proteinExistence type="predicted"/>
<gene>
    <name evidence="1" type="ORF">J5A53_13395</name>
    <name evidence="2" type="ORF">NCTC12967_00459</name>
</gene>
<reference evidence="2 3" key="1">
    <citation type="submission" date="2018-12" db="EMBL/GenBank/DDBJ databases">
        <authorList>
            <consortium name="Pathogen Informatics"/>
        </authorList>
    </citation>
    <scope>NUCLEOTIDE SEQUENCE [LARGE SCALE GENOMIC DNA]</scope>
    <source>
        <strain evidence="2 3">NCTC12967</strain>
    </source>
</reference>
<organism evidence="2 3">
    <name type="scientific">Arachnia propionica</name>
    <dbReference type="NCBI Taxonomy" id="1750"/>
    <lineage>
        <taxon>Bacteria</taxon>
        <taxon>Bacillati</taxon>
        <taxon>Actinomycetota</taxon>
        <taxon>Actinomycetes</taxon>
        <taxon>Propionibacteriales</taxon>
        <taxon>Propionibacteriaceae</taxon>
        <taxon>Arachnia</taxon>
    </lineage>
</organism>
<name>A0A448MVL5_9ACTN</name>
<dbReference type="Pfam" id="PF16264">
    <property type="entry name" value="SatD"/>
    <property type="match status" value="1"/>
</dbReference>
<dbReference type="Proteomes" id="UP000677180">
    <property type="component" value="Chromosome"/>
</dbReference>
<dbReference type="Proteomes" id="UP000273044">
    <property type="component" value="Chromosome"/>
</dbReference>
<evidence type="ECO:0000313" key="2">
    <source>
        <dbReference type="EMBL" id="VEH69195.1"/>
    </source>
</evidence>
<dbReference type="EMBL" id="LR134406">
    <property type="protein sequence ID" value="VEH69195.1"/>
    <property type="molecule type" value="Genomic_DNA"/>
</dbReference>
<dbReference type="InterPro" id="IPR032580">
    <property type="entry name" value="SatD"/>
</dbReference>
<dbReference type="GeneID" id="64405956"/>
<accession>A0A448MVL5</accession>
<keyword evidence="3" id="KW-1185">Reference proteome</keyword>
<dbReference type="AlphaFoldDB" id="A0A448MVL5"/>
<reference evidence="1" key="2">
    <citation type="submission" date="2021-03" db="EMBL/GenBank/DDBJ databases">
        <title>Human Oral Microbial Genomes.</title>
        <authorList>
            <person name="Johnston C.D."/>
            <person name="Chen T."/>
            <person name="Dewhirst F.E."/>
        </authorList>
    </citation>
    <scope>NUCLEOTIDE SEQUENCE</scope>
    <source>
        <strain evidence="1">F0714</strain>
    </source>
</reference>
<sequence length="210" mass="22437">MKGFPECVALLGDVVRSRNSDRSRVHDALLAAIDACNDAQPPLDPLRVTVGDEVQGVYATLGQAVAVMLRLRDELLGIAEVRCGLGGGDVRIIDAKRGIQDGPAWWRAREAIERAEALSRQPGNRTSRTALIDARAVANPLVDPLLRVIDAKLAALSPGSRRSWVHLRAGLDNATAAKLEGVTPSANSQRVNDHGLRPLAALVEALTELP</sequence>
<evidence type="ECO:0008006" key="4">
    <source>
        <dbReference type="Google" id="ProtNLM"/>
    </source>
</evidence>
<protein>
    <recommendedName>
        <fullName evidence="4">RNA polymerase subunit sigma-70</fullName>
    </recommendedName>
</protein>